<evidence type="ECO:0000256" key="10">
    <source>
        <dbReference type="ARBA" id="ARBA00025699"/>
    </source>
</evidence>
<feature type="domain" description="Ribosomal RNA small subunit methyltransferase E PUA-like" evidence="14">
    <location>
        <begin position="18"/>
        <end position="64"/>
    </location>
</feature>
<feature type="domain" description="Ribosomal RNA small subunit methyltransferase E methyltransferase" evidence="13">
    <location>
        <begin position="74"/>
        <end position="234"/>
    </location>
</feature>
<dbReference type="AlphaFoldDB" id="A0A1D2YSA3"/>
<evidence type="ECO:0000256" key="11">
    <source>
        <dbReference type="ARBA" id="ARBA00047944"/>
    </source>
</evidence>
<name>A0A1D2YSA3_9BACI</name>
<dbReference type="PANTHER" id="PTHR30027:SF3">
    <property type="entry name" value="16S RRNA (URACIL(1498)-N(3))-METHYLTRANSFERASE"/>
    <property type="match status" value="1"/>
</dbReference>
<keyword evidence="6 12" id="KW-0698">rRNA processing</keyword>
<dbReference type="InterPro" id="IPR046886">
    <property type="entry name" value="RsmE_MTase_dom"/>
</dbReference>
<comment type="catalytic activity">
    <reaction evidence="11 12">
        <text>uridine(1498) in 16S rRNA + S-adenosyl-L-methionine = N(3)-methyluridine(1498) in 16S rRNA + S-adenosyl-L-homocysteine + H(+)</text>
        <dbReference type="Rhea" id="RHEA:42920"/>
        <dbReference type="Rhea" id="RHEA-COMP:10283"/>
        <dbReference type="Rhea" id="RHEA-COMP:10284"/>
        <dbReference type="ChEBI" id="CHEBI:15378"/>
        <dbReference type="ChEBI" id="CHEBI:57856"/>
        <dbReference type="ChEBI" id="CHEBI:59789"/>
        <dbReference type="ChEBI" id="CHEBI:65315"/>
        <dbReference type="ChEBI" id="CHEBI:74502"/>
        <dbReference type="EC" id="2.1.1.193"/>
    </reaction>
</comment>
<dbReference type="InterPro" id="IPR029028">
    <property type="entry name" value="Alpha/beta_knot_MTases"/>
</dbReference>
<dbReference type="InterPro" id="IPR015947">
    <property type="entry name" value="PUA-like_sf"/>
</dbReference>
<proteinExistence type="inferred from homology"/>
<evidence type="ECO:0000313" key="15">
    <source>
        <dbReference type="EMBL" id="OEF96943.1"/>
    </source>
</evidence>
<evidence type="ECO:0000256" key="6">
    <source>
        <dbReference type="ARBA" id="ARBA00022552"/>
    </source>
</evidence>
<dbReference type="Proteomes" id="UP000243739">
    <property type="component" value="Unassembled WGS sequence"/>
</dbReference>
<keyword evidence="16" id="KW-1185">Reference proteome</keyword>
<dbReference type="PIRSF" id="PIRSF015601">
    <property type="entry name" value="MTase_slr0722"/>
    <property type="match status" value="1"/>
</dbReference>
<evidence type="ECO:0000256" key="3">
    <source>
        <dbReference type="ARBA" id="ARBA00012328"/>
    </source>
</evidence>
<dbReference type="InterPro" id="IPR046887">
    <property type="entry name" value="RsmE_PUA-like"/>
</dbReference>
<evidence type="ECO:0000259" key="14">
    <source>
        <dbReference type="Pfam" id="PF20260"/>
    </source>
</evidence>
<dbReference type="GO" id="GO:0005737">
    <property type="term" value="C:cytoplasm"/>
    <property type="evidence" value="ECO:0007669"/>
    <property type="project" value="UniProtKB-SubCell"/>
</dbReference>
<dbReference type="EC" id="2.1.1.193" evidence="3 12"/>
<keyword evidence="5 12" id="KW-0963">Cytoplasm</keyword>
<accession>A0A1D2YSA3</accession>
<evidence type="ECO:0000256" key="5">
    <source>
        <dbReference type="ARBA" id="ARBA00022490"/>
    </source>
</evidence>
<evidence type="ECO:0000259" key="13">
    <source>
        <dbReference type="Pfam" id="PF04452"/>
    </source>
</evidence>
<dbReference type="OrthoDB" id="9815641at2"/>
<organism evidence="15 16">
    <name type="scientific">Vulcanibacillus modesticaldus</name>
    <dbReference type="NCBI Taxonomy" id="337097"/>
    <lineage>
        <taxon>Bacteria</taxon>
        <taxon>Bacillati</taxon>
        <taxon>Bacillota</taxon>
        <taxon>Bacilli</taxon>
        <taxon>Bacillales</taxon>
        <taxon>Bacillaceae</taxon>
        <taxon>Vulcanibacillus</taxon>
    </lineage>
</organism>
<dbReference type="CDD" id="cd18084">
    <property type="entry name" value="RsmE-like"/>
    <property type="match status" value="1"/>
</dbReference>
<dbReference type="EMBL" id="MIJF01000078">
    <property type="protein sequence ID" value="OEF96943.1"/>
    <property type="molecule type" value="Genomic_DNA"/>
</dbReference>
<dbReference type="NCBIfam" id="TIGR00046">
    <property type="entry name" value="RsmE family RNA methyltransferase"/>
    <property type="match status" value="1"/>
</dbReference>
<comment type="similarity">
    <text evidence="2 12">Belongs to the RNA methyltransferase RsmE family.</text>
</comment>
<keyword evidence="8 12" id="KW-0808">Transferase</keyword>
<dbReference type="Gene3D" id="3.40.1280.10">
    <property type="match status" value="1"/>
</dbReference>
<dbReference type="GO" id="GO:0070475">
    <property type="term" value="P:rRNA base methylation"/>
    <property type="evidence" value="ECO:0007669"/>
    <property type="project" value="TreeGrafter"/>
</dbReference>
<gene>
    <name evidence="15" type="ORF">BHF71_04230</name>
</gene>
<dbReference type="Pfam" id="PF04452">
    <property type="entry name" value="Methyltrans_RNA"/>
    <property type="match status" value="1"/>
</dbReference>
<dbReference type="Pfam" id="PF20260">
    <property type="entry name" value="PUA_4"/>
    <property type="match status" value="1"/>
</dbReference>
<evidence type="ECO:0000256" key="7">
    <source>
        <dbReference type="ARBA" id="ARBA00022603"/>
    </source>
</evidence>
<evidence type="ECO:0000256" key="1">
    <source>
        <dbReference type="ARBA" id="ARBA00004496"/>
    </source>
</evidence>
<evidence type="ECO:0000256" key="2">
    <source>
        <dbReference type="ARBA" id="ARBA00005528"/>
    </source>
</evidence>
<dbReference type="SUPFAM" id="SSF75217">
    <property type="entry name" value="alpha/beta knot"/>
    <property type="match status" value="1"/>
</dbReference>
<dbReference type="InterPro" id="IPR029026">
    <property type="entry name" value="tRNA_m1G_MTases_N"/>
</dbReference>
<evidence type="ECO:0000256" key="12">
    <source>
        <dbReference type="PIRNR" id="PIRNR015601"/>
    </source>
</evidence>
<dbReference type="SUPFAM" id="SSF88697">
    <property type="entry name" value="PUA domain-like"/>
    <property type="match status" value="1"/>
</dbReference>
<dbReference type="RefSeq" id="WP_069657576.1">
    <property type="nucleotide sequence ID" value="NZ_MIJF01000078.1"/>
</dbReference>
<sequence length="247" mass="28035">MQRYFVSHDQFKEDEVIITGDDAYHLSKVLRAKPGEKIICSNGQGFDAITEIISINLEQAVCKIVSILDESREPTVEITLAQGLPKSDKMDLIVQKGTEIGISSFLPFISERTIVQLNQKKEQKRIERWKRIAKEAAEQSHRSKIPEILPVISFKELLTYMKDYYTLIAFEQEDTVTLYQALNQWDDNKKILLIIGPEGGFSEQEVSKAIRHGAISITLGKRILRTETAGIVGSSNIIYHLEQVTNK</sequence>
<keyword evidence="9 12" id="KW-0949">S-adenosyl-L-methionine</keyword>
<comment type="caution">
    <text evidence="15">The sequence shown here is derived from an EMBL/GenBank/DDBJ whole genome shotgun (WGS) entry which is preliminary data.</text>
</comment>
<evidence type="ECO:0000256" key="4">
    <source>
        <dbReference type="ARBA" id="ARBA00013673"/>
    </source>
</evidence>
<comment type="function">
    <text evidence="10 12">Specifically methylates the N3 position of the uracil ring of uridine 1498 (m3U1498) in 16S rRNA. Acts on the fully assembled 30S ribosomal subunit.</text>
</comment>
<evidence type="ECO:0000256" key="9">
    <source>
        <dbReference type="ARBA" id="ARBA00022691"/>
    </source>
</evidence>
<dbReference type="PANTHER" id="PTHR30027">
    <property type="entry name" value="RIBOSOMAL RNA SMALL SUBUNIT METHYLTRANSFERASE E"/>
    <property type="match status" value="1"/>
</dbReference>
<dbReference type="STRING" id="337097.BHF71_04230"/>
<dbReference type="InterPro" id="IPR006700">
    <property type="entry name" value="RsmE"/>
</dbReference>
<keyword evidence="7 12" id="KW-0489">Methyltransferase</keyword>
<evidence type="ECO:0000256" key="8">
    <source>
        <dbReference type="ARBA" id="ARBA00022679"/>
    </source>
</evidence>
<dbReference type="NCBIfam" id="NF008692">
    <property type="entry name" value="PRK11713.1-5"/>
    <property type="match status" value="1"/>
</dbReference>
<reference evidence="15 16" key="1">
    <citation type="submission" date="2016-09" db="EMBL/GenBank/DDBJ databases">
        <title>Draft genome sequence for the type strain of Vulcanibacillus modesticaldus BR, a strictly anaerobic, moderately thermophilic, and nitrate-reducing bacterium from deep sea-hydrothermal vents of the Mid-Atlantic Ridge.</title>
        <authorList>
            <person name="Abin C.A."/>
            <person name="Hollibaugh J.T."/>
        </authorList>
    </citation>
    <scope>NUCLEOTIDE SEQUENCE [LARGE SCALE GENOMIC DNA]</scope>
    <source>
        <strain evidence="15 16">BR</strain>
    </source>
</reference>
<evidence type="ECO:0000313" key="16">
    <source>
        <dbReference type="Proteomes" id="UP000243739"/>
    </source>
</evidence>
<protein>
    <recommendedName>
        <fullName evidence="4 12">Ribosomal RNA small subunit methyltransferase E</fullName>
        <ecNumber evidence="3 12">2.1.1.193</ecNumber>
    </recommendedName>
</protein>
<dbReference type="GO" id="GO:0070042">
    <property type="term" value="F:rRNA (uridine-N3-)-methyltransferase activity"/>
    <property type="evidence" value="ECO:0007669"/>
    <property type="project" value="TreeGrafter"/>
</dbReference>
<comment type="subcellular location">
    <subcellularLocation>
        <location evidence="1 12">Cytoplasm</location>
    </subcellularLocation>
</comment>
<dbReference type="Gene3D" id="2.40.240.20">
    <property type="entry name" value="Hypothetical PUA domain-like, domain 1"/>
    <property type="match status" value="1"/>
</dbReference>